<dbReference type="PANTHER" id="PTHR44846:SF17">
    <property type="entry name" value="GNTR-FAMILY TRANSCRIPTIONAL REGULATOR"/>
    <property type="match status" value="1"/>
</dbReference>
<gene>
    <name evidence="2" type="ORF">CDO52_06625</name>
</gene>
<feature type="domain" description="UbiC transcription regulator-associated" evidence="1">
    <location>
        <begin position="51"/>
        <end position="187"/>
    </location>
</feature>
<dbReference type="InterPro" id="IPR028978">
    <property type="entry name" value="Chorismate_lyase_/UTRA_dom_sf"/>
</dbReference>
<dbReference type="KEGG" id="ngv:CDO52_06625"/>
<reference evidence="2 3" key="1">
    <citation type="submission" date="2017-08" db="EMBL/GenBank/DDBJ databases">
        <title>The complete genome sequence of Nocardiopsis gilva YIM 90087.</title>
        <authorList>
            <person name="Yin M."/>
            <person name="Tang S."/>
        </authorList>
    </citation>
    <scope>NUCLEOTIDE SEQUENCE [LARGE SCALE GENOMIC DNA]</scope>
    <source>
        <strain evidence="2 3">YIM 90087</strain>
    </source>
</reference>
<keyword evidence="3" id="KW-1185">Reference proteome</keyword>
<dbReference type="EMBL" id="CP022753">
    <property type="protein sequence ID" value="ASU82500.1"/>
    <property type="molecule type" value="Genomic_DNA"/>
</dbReference>
<dbReference type="GO" id="GO:0045892">
    <property type="term" value="P:negative regulation of DNA-templated transcription"/>
    <property type="evidence" value="ECO:0007669"/>
    <property type="project" value="TreeGrafter"/>
</dbReference>
<dbReference type="AlphaFoldDB" id="A0A223S304"/>
<protein>
    <submittedName>
        <fullName evidence="2">UTRA domain-containing protein</fullName>
    </submittedName>
</protein>
<evidence type="ECO:0000313" key="2">
    <source>
        <dbReference type="EMBL" id="ASU82500.1"/>
    </source>
</evidence>
<dbReference type="InterPro" id="IPR050679">
    <property type="entry name" value="Bact_HTH_transcr_reg"/>
</dbReference>
<dbReference type="Gene3D" id="3.40.1410.10">
    <property type="entry name" value="Chorismate lyase-like"/>
    <property type="match status" value="1"/>
</dbReference>
<evidence type="ECO:0000259" key="1">
    <source>
        <dbReference type="SMART" id="SM00866"/>
    </source>
</evidence>
<dbReference type="Proteomes" id="UP000215005">
    <property type="component" value="Chromosome"/>
</dbReference>
<accession>A0A223S304</accession>
<sequence>MGYSATVHPRTPEEKVVRVTEESPAFRYPAARERVRDDTVDCDALDQFVKDAGRSPGKKLQVSREESIPSQIAERMGAKAAVVRRAVRLIDDRPVSVETSYYPADLATGTELESDEDIPRGTIRVLADHGHTQVGYRDEVVPHTLDEHEARDLTAAKGAAALCMVRTVWSRERVLRVTTTVTPMGGDVVLCYDIGEPAPAGA</sequence>
<dbReference type="GO" id="GO:0003677">
    <property type="term" value="F:DNA binding"/>
    <property type="evidence" value="ECO:0007669"/>
    <property type="project" value="InterPro"/>
</dbReference>
<evidence type="ECO:0000313" key="3">
    <source>
        <dbReference type="Proteomes" id="UP000215005"/>
    </source>
</evidence>
<organism evidence="2 3">
    <name type="scientific">Nocardiopsis gilva YIM 90087</name>
    <dbReference type="NCBI Taxonomy" id="1235441"/>
    <lineage>
        <taxon>Bacteria</taxon>
        <taxon>Bacillati</taxon>
        <taxon>Actinomycetota</taxon>
        <taxon>Actinomycetes</taxon>
        <taxon>Streptosporangiales</taxon>
        <taxon>Nocardiopsidaceae</taxon>
        <taxon>Nocardiopsis</taxon>
    </lineage>
</organism>
<dbReference type="SMART" id="SM00866">
    <property type="entry name" value="UTRA"/>
    <property type="match status" value="1"/>
</dbReference>
<dbReference type="SUPFAM" id="SSF64288">
    <property type="entry name" value="Chorismate lyase-like"/>
    <property type="match status" value="1"/>
</dbReference>
<name>A0A223S304_9ACTN</name>
<dbReference type="InterPro" id="IPR011663">
    <property type="entry name" value="UTRA"/>
</dbReference>
<dbReference type="Pfam" id="PF07702">
    <property type="entry name" value="UTRA"/>
    <property type="match status" value="1"/>
</dbReference>
<dbReference type="PANTHER" id="PTHR44846">
    <property type="entry name" value="MANNOSYL-D-GLYCERATE TRANSPORT/METABOLISM SYSTEM REPRESSOR MNGR-RELATED"/>
    <property type="match status" value="1"/>
</dbReference>
<proteinExistence type="predicted"/>